<keyword evidence="2" id="KW-1185">Reference proteome</keyword>
<evidence type="ECO:0000313" key="1">
    <source>
        <dbReference type="EMBL" id="KAH9384628.1"/>
    </source>
</evidence>
<organism evidence="1 2">
    <name type="scientific">Haemaphysalis longicornis</name>
    <name type="common">Bush tick</name>
    <dbReference type="NCBI Taxonomy" id="44386"/>
    <lineage>
        <taxon>Eukaryota</taxon>
        <taxon>Metazoa</taxon>
        <taxon>Ecdysozoa</taxon>
        <taxon>Arthropoda</taxon>
        <taxon>Chelicerata</taxon>
        <taxon>Arachnida</taxon>
        <taxon>Acari</taxon>
        <taxon>Parasitiformes</taxon>
        <taxon>Ixodida</taxon>
        <taxon>Ixodoidea</taxon>
        <taxon>Ixodidae</taxon>
        <taxon>Haemaphysalinae</taxon>
        <taxon>Haemaphysalis</taxon>
    </lineage>
</organism>
<protein>
    <submittedName>
        <fullName evidence="1">Uncharacterized protein</fullName>
    </submittedName>
</protein>
<sequence>MTNHRAVSSAAFILRNSDYTLGSTKLHRLKRDAVPSVFSGYPTYMHPQKPPKRRKLERKVQDFPSDKKKGIKFIKLPCQNDWFSL</sequence>
<gene>
    <name evidence="1" type="ORF">HPB48_026637</name>
</gene>
<evidence type="ECO:0000313" key="2">
    <source>
        <dbReference type="Proteomes" id="UP000821853"/>
    </source>
</evidence>
<dbReference type="VEuPathDB" id="VectorBase:HLOH_053982"/>
<proteinExistence type="predicted"/>
<dbReference type="Proteomes" id="UP000821853">
    <property type="component" value="Unassembled WGS sequence"/>
</dbReference>
<accession>A0A9J6HB85</accession>
<reference evidence="1 2" key="1">
    <citation type="journal article" date="2020" name="Cell">
        <title>Large-Scale Comparative Analyses of Tick Genomes Elucidate Their Genetic Diversity and Vector Capacities.</title>
        <authorList>
            <consortium name="Tick Genome and Microbiome Consortium (TIGMIC)"/>
            <person name="Jia N."/>
            <person name="Wang J."/>
            <person name="Shi W."/>
            <person name="Du L."/>
            <person name="Sun Y."/>
            <person name="Zhan W."/>
            <person name="Jiang J.F."/>
            <person name="Wang Q."/>
            <person name="Zhang B."/>
            <person name="Ji P."/>
            <person name="Bell-Sakyi L."/>
            <person name="Cui X.M."/>
            <person name="Yuan T.T."/>
            <person name="Jiang B.G."/>
            <person name="Yang W.F."/>
            <person name="Lam T.T."/>
            <person name="Chang Q.C."/>
            <person name="Ding S.J."/>
            <person name="Wang X.J."/>
            <person name="Zhu J.G."/>
            <person name="Ruan X.D."/>
            <person name="Zhao L."/>
            <person name="Wei J.T."/>
            <person name="Ye R.Z."/>
            <person name="Que T.C."/>
            <person name="Du C.H."/>
            <person name="Zhou Y.H."/>
            <person name="Cheng J.X."/>
            <person name="Dai P.F."/>
            <person name="Guo W.B."/>
            <person name="Han X.H."/>
            <person name="Huang E.J."/>
            <person name="Li L.F."/>
            <person name="Wei W."/>
            <person name="Gao Y.C."/>
            <person name="Liu J.Z."/>
            <person name="Shao H.Z."/>
            <person name="Wang X."/>
            <person name="Wang C.C."/>
            <person name="Yang T.C."/>
            <person name="Huo Q.B."/>
            <person name="Li W."/>
            <person name="Chen H.Y."/>
            <person name="Chen S.E."/>
            <person name="Zhou L.G."/>
            <person name="Ni X.B."/>
            <person name="Tian J.H."/>
            <person name="Sheng Y."/>
            <person name="Liu T."/>
            <person name="Pan Y.S."/>
            <person name="Xia L.Y."/>
            <person name="Li J."/>
            <person name="Zhao F."/>
            <person name="Cao W.C."/>
        </authorList>
    </citation>
    <scope>NUCLEOTIDE SEQUENCE [LARGE SCALE GENOMIC DNA]</scope>
    <source>
        <strain evidence="1">HaeL-2018</strain>
    </source>
</reference>
<dbReference type="OrthoDB" id="5982876at2759"/>
<comment type="caution">
    <text evidence="1">The sequence shown here is derived from an EMBL/GenBank/DDBJ whole genome shotgun (WGS) entry which is preliminary data.</text>
</comment>
<dbReference type="AlphaFoldDB" id="A0A9J6HB85"/>
<name>A0A9J6HB85_HAELO</name>
<dbReference type="EMBL" id="JABSTR010002819">
    <property type="protein sequence ID" value="KAH9384628.1"/>
    <property type="molecule type" value="Genomic_DNA"/>
</dbReference>